<evidence type="ECO:0000313" key="2">
    <source>
        <dbReference type="EMBL" id="AAU85957.1"/>
    </source>
</evidence>
<dbReference type="EMBL" id="AY722920">
    <property type="protein sequence ID" value="AAU85957.1"/>
    <property type="molecule type" value="Genomic_DNA"/>
</dbReference>
<organism evidence="2">
    <name type="scientific">Borrelia garinii subsp. bavariensis (strain ATCC BAA-2496 / DSM 23469 / PBi)</name>
    <name type="common">Borreliella bavariensis</name>
    <dbReference type="NCBI Taxonomy" id="290434"/>
    <lineage>
        <taxon>Bacteria</taxon>
        <taxon>Pseudomonadati</taxon>
        <taxon>Spirochaetota</taxon>
        <taxon>Spirochaetia</taxon>
        <taxon>Spirochaetales</taxon>
        <taxon>Borreliaceae</taxon>
        <taxon>Borreliella</taxon>
    </lineage>
</organism>
<evidence type="ECO:0000313" key="4">
    <source>
        <dbReference type="Proteomes" id="UP000002276"/>
    </source>
</evidence>
<dbReference type="RefSeq" id="WP_123772053.1">
    <property type="nucleotide sequence ID" value="NZ_CP028876.1"/>
</dbReference>
<reference evidence="2" key="2">
    <citation type="submission" date="2004-09" db="EMBL/GenBank/DDBJ databases">
        <authorList>
            <person name="Gloeckner G."/>
            <person name="Schilhabel M."/>
            <person name="Lehmann R."/>
            <person name="Platzer M."/>
        </authorList>
    </citation>
    <scope>NUCLEOTIDE SEQUENCE</scope>
    <source>
        <strain evidence="2">PBi</strain>
    </source>
</reference>
<reference evidence="5" key="4">
    <citation type="submission" date="2018-04" db="EMBL/GenBank/DDBJ databases">
        <title>Whole Genome Assembly of Borrelia bavariensis PBi.</title>
        <authorList>
            <person name="Margos G."/>
        </authorList>
    </citation>
    <scope>NUCLEOTIDE SEQUENCE [LARGE SCALE GENOMIC DNA]</scope>
    <source>
        <strain evidence="5">PBi</strain>
        <plasmid evidence="5">lp17</plasmid>
    </source>
</reference>
<dbReference type="EMBL" id="CP028876">
    <property type="protein sequence ID" value="AZA27280.1"/>
    <property type="molecule type" value="Genomic_DNA"/>
</dbReference>
<geneLocation type="plasmid" evidence="3 5">
    <name>lp17</name>
</geneLocation>
<keyword evidence="1" id="KW-0732">Signal</keyword>
<sequence length="97" mass="11117">MNKKFAISLLSTILTLLLVLGCDLSSNNAENKMDDIFNLEKKYMDNSNYKCLSKNEAIVKNSKIKSDANNTRSRSYSYRETNVSDSYNKTYSYCKSN</sequence>
<evidence type="ECO:0008006" key="6">
    <source>
        <dbReference type="Google" id="ProtNLM"/>
    </source>
</evidence>
<reference evidence="2" key="1">
    <citation type="journal article" date="2004" name="Nucleic Acids Res.">
        <title>Comparative analysis of the Borrelia garinii genome.</title>
        <authorList>
            <person name="Glockner G."/>
            <person name="Lehmann R."/>
            <person name="Romualdi A."/>
            <person name="Pradella S."/>
            <person name="Schulte-Spechtel U."/>
            <person name="Schilhabel M."/>
            <person name="Wilske B."/>
            <person name="Suhnel J."/>
            <person name="Platzer M."/>
        </authorList>
    </citation>
    <scope>NUCLEOTIDE SEQUENCE [LARGE SCALE GENOMIC DNA]</scope>
    <source>
        <strain>ATCC BAA-2496 / DSM 23469 / PBi</strain>
        <strain evidence="2">PBi</strain>
        <plasmid>6</plasmid>
    </source>
</reference>
<keyword evidence="3" id="KW-0614">Plasmid</keyword>
<geneLocation type="plasmid" evidence="4">
    <name>6</name>
</geneLocation>
<dbReference type="InterPro" id="IPR035340">
    <property type="entry name" value="DUF5425"/>
</dbReference>
<protein>
    <recommendedName>
        <fullName evidence="6">Lipoprotein</fullName>
    </recommendedName>
</protein>
<evidence type="ECO:0000256" key="1">
    <source>
        <dbReference type="SAM" id="SignalP"/>
    </source>
</evidence>
<evidence type="ECO:0000313" key="5">
    <source>
        <dbReference type="Proteomes" id="UP000274630"/>
    </source>
</evidence>
<accession>A0A7I6GXG8</accession>
<gene>
    <name evidence="2" type="ordered locus">BGP107</name>
    <name evidence="3" type="ORF">DB299_05375</name>
</gene>
<dbReference type="Proteomes" id="UP000274630">
    <property type="component" value="Plasmid lp17"/>
</dbReference>
<dbReference type="Pfam" id="PF17472">
    <property type="entry name" value="DUF5425"/>
    <property type="match status" value="1"/>
</dbReference>
<name>A0A7I6GXG8_BORGP</name>
<feature type="signal peptide" evidence="1">
    <location>
        <begin position="1"/>
        <end position="29"/>
    </location>
</feature>
<feature type="chain" id="PRO_5029785824" description="Lipoprotein" evidence="1">
    <location>
        <begin position="30"/>
        <end position="97"/>
    </location>
</feature>
<proteinExistence type="predicted"/>
<reference evidence="3" key="3">
    <citation type="journal article" date="2018" name="PLoS ONE">
        <title>The genus Borrelia reloaded.</title>
        <authorList>
            <person name="Margos G."/>
            <person name="Gofton A."/>
            <person name="Wibberg D."/>
            <person name="Dangel A."/>
            <person name="Marosevic D."/>
            <person name="Loh S.M."/>
            <person name="Oskam C."/>
            <person name="Fingerle V."/>
        </authorList>
    </citation>
    <scope>NUCLEOTIDE SEQUENCE</scope>
    <source>
        <strain evidence="3">PBi</strain>
    </source>
</reference>
<keyword evidence="5" id="KW-1185">Reference proteome</keyword>
<evidence type="ECO:0000313" key="3">
    <source>
        <dbReference type="EMBL" id="AZA27280.1"/>
    </source>
</evidence>
<dbReference type="AlphaFoldDB" id="A0A7I6GXG8"/>
<dbReference type="PROSITE" id="PS51257">
    <property type="entry name" value="PROKAR_LIPOPROTEIN"/>
    <property type="match status" value="1"/>
</dbReference>